<dbReference type="InterPro" id="IPR013815">
    <property type="entry name" value="ATP_grasp_subdomain_1"/>
</dbReference>
<protein>
    <recommendedName>
        <fullName evidence="6">Phosphoenolpyruvate synthase</fullName>
        <ecNumber evidence="5">2.7.9.2</ecNumber>
    </recommendedName>
    <alternativeName>
        <fullName evidence="13">Pyruvate, water dikinase</fullName>
    </alternativeName>
</protein>
<name>A0ABY5AKQ8_9CYAN</name>
<comment type="catalytic activity">
    <reaction evidence="14">
        <text>pyruvate + ATP + H2O = phosphoenolpyruvate + AMP + phosphate + 2 H(+)</text>
        <dbReference type="Rhea" id="RHEA:11364"/>
        <dbReference type="ChEBI" id="CHEBI:15361"/>
        <dbReference type="ChEBI" id="CHEBI:15377"/>
        <dbReference type="ChEBI" id="CHEBI:15378"/>
        <dbReference type="ChEBI" id="CHEBI:30616"/>
        <dbReference type="ChEBI" id="CHEBI:43474"/>
        <dbReference type="ChEBI" id="CHEBI:58702"/>
        <dbReference type="ChEBI" id="CHEBI:456215"/>
        <dbReference type="EC" id="2.7.9.2"/>
    </reaction>
</comment>
<evidence type="ECO:0000256" key="1">
    <source>
        <dbReference type="ARBA" id="ARBA00001946"/>
    </source>
</evidence>
<feature type="domain" description="PEP-utilising enzyme C-terminal" evidence="18">
    <location>
        <begin position="485"/>
        <end position="758"/>
    </location>
</feature>
<dbReference type="InterPro" id="IPR000121">
    <property type="entry name" value="PEP_util_C"/>
</dbReference>
<evidence type="ECO:0000256" key="10">
    <source>
        <dbReference type="ARBA" id="ARBA00022777"/>
    </source>
</evidence>
<dbReference type="InterPro" id="IPR040442">
    <property type="entry name" value="Pyrv_kinase-like_dom_sf"/>
</dbReference>
<dbReference type="EC" id="2.7.9.2" evidence="5"/>
<evidence type="ECO:0000259" key="18">
    <source>
        <dbReference type="Pfam" id="PF02896"/>
    </source>
</evidence>
<keyword evidence="9" id="KW-0547">Nucleotide-binding</keyword>
<proteinExistence type="inferred from homology"/>
<evidence type="ECO:0000256" key="7">
    <source>
        <dbReference type="ARBA" id="ARBA00022679"/>
    </source>
</evidence>
<feature type="domain" description="Pyruvate phosphate dikinase AMP/ATP-binding" evidence="17">
    <location>
        <begin position="18"/>
        <end position="332"/>
    </location>
</feature>
<evidence type="ECO:0000256" key="8">
    <source>
        <dbReference type="ARBA" id="ARBA00022723"/>
    </source>
</evidence>
<feature type="coiled-coil region" evidence="15">
    <location>
        <begin position="85"/>
        <end position="112"/>
    </location>
</feature>
<dbReference type="InterPro" id="IPR006319">
    <property type="entry name" value="PEP_synth"/>
</dbReference>
<evidence type="ECO:0000259" key="16">
    <source>
        <dbReference type="Pfam" id="PF00391"/>
    </source>
</evidence>
<dbReference type="InterPro" id="IPR036637">
    <property type="entry name" value="Phosphohistidine_dom_sf"/>
</dbReference>
<dbReference type="RefSeq" id="WP_252660966.1">
    <property type="nucleotide sequence ID" value="NZ_CP098611.1"/>
</dbReference>
<comment type="similarity">
    <text evidence="4">Belongs to the PEP-utilizing enzyme family.</text>
</comment>
<dbReference type="SUPFAM" id="SSF52009">
    <property type="entry name" value="Phosphohistidine domain"/>
    <property type="match status" value="1"/>
</dbReference>
<evidence type="ECO:0000256" key="11">
    <source>
        <dbReference type="ARBA" id="ARBA00022840"/>
    </source>
</evidence>
<keyword evidence="15" id="KW-0175">Coiled coil</keyword>
<keyword evidence="8" id="KW-0479">Metal-binding</keyword>
<evidence type="ECO:0000259" key="17">
    <source>
        <dbReference type="Pfam" id="PF01326"/>
    </source>
</evidence>
<evidence type="ECO:0000256" key="14">
    <source>
        <dbReference type="ARBA" id="ARBA00047700"/>
    </source>
</evidence>
<keyword evidence="7" id="KW-0808">Transferase</keyword>
<dbReference type="InterPro" id="IPR008279">
    <property type="entry name" value="PEP-util_enz_mobile_dom"/>
</dbReference>
<dbReference type="Pfam" id="PF02896">
    <property type="entry name" value="PEP-utilizers_C"/>
    <property type="match status" value="1"/>
</dbReference>
<feature type="domain" description="PEP-utilising enzyme mobile" evidence="16">
    <location>
        <begin position="391"/>
        <end position="460"/>
    </location>
</feature>
<dbReference type="Gene3D" id="3.20.20.60">
    <property type="entry name" value="Phosphoenolpyruvate-binding domains"/>
    <property type="match status" value="1"/>
</dbReference>
<evidence type="ECO:0000256" key="15">
    <source>
        <dbReference type="SAM" id="Coils"/>
    </source>
</evidence>
<evidence type="ECO:0000313" key="19">
    <source>
        <dbReference type="EMBL" id="USR89787.1"/>
    </source>
</evidence>
<sequence>MADIFQLTASSDVPRQWLGDRAYHLSQLAAQQAPILPGVVVSGRLLRNIWEETPWREPLLAELSHSTLHLNPKDARQLQGLAQHIRQALVEVELATEHLETLVEETQQLNAQSLIFHPSLYIDDPENSQRSSRLSSELVALFDSHGSGGDHDNGTRHKPDQLSQTLKQSWAELFRARSLFYWQRAGISLDQIYLAILIQPLEPTLVSGHLHVRSPLMEVTATRGLPQPLSQGWTHPERCRLEIDSGAIRQQDCASSFCYHQLNPSSSAIELVAINSEEHPGSILDPELLQRLHQQGQRLYTHLKEQADLEWVLTSPSPEVEPTWFISQYYPQGCSNLRWPDVSPPLGDRSTLPTTRRQGIGASTGQIQGIVCLLKDAVKLTHTQEQRTNPSPQILVVPDFEPQQSPPCHQIAGLITEQGSRTSHGAIWARELGIPAVMGVAGITAEVISGQGIYLDGDRGQVEINPPPTRLLGSASSGLPSPLTLMSQASPIHGTQLFLCASQPHLATTLAQFPVDGVGLIRSELLAQALSLTQGSPQERPQWLSEGLLTMAKAFAPRPLYYRSRDGGRPGQALGLRGTLGYRHDATGFEEDLTALVRVREAGYDNVHLILPFVRSVAEFKDAKQRLQQRGLDGSDGFQCWLMAEVPSVAVLLEDYVAAGVQGVAIGSHDLSQLILGVDRDDPQVADLFDVTHPAVLEVIARLAASARRLQIPCTLCADSLPPESRDRALEAFVRCGVTGLSVSPEHLQRQAWAIARAERRLLLDGFWGEEGNRQ</sequence>
<gene>
    <name evidence="19" type="ORF">NEA10_13020</name>
</gene>
<evidence type="ECO:0000256" key="4">
    <source>
        <dbReference type="ARBA" id="ARBA00007837"/>
    </source>
</evidence>
<accession>A0ABY5AKQ8</accession>
<keyword evidence="11" id="KW-0067">ATP-binding</keyword>
<evidence type="ECO:0000256" key="6">
    <source>
        <dbReference type="ARBA" id="ARBA00021623"/>
    </source>
</evidence>
<evidence type="ECO:0000256" key="2">
    <source>
        <dbReference type="ARBA" id="ARBA00002988"/>
    </source>
</evidence>
<comment type="function">
    <text evidence="2">Catalyzes the phosphorylation of pyruvate to phosphoenolpyruvate.</text>
</comment>
<dbReference type="PANTHER" id="PTHR43030:SF1">
    <property type="entry name" value="PHOSPHOENOLPYRUVATE SYNTHASE"/>
    <property type="match status" value="1"/>
</dbReference>
<evidence type="ECO:0000256" key="13">
    <source>
        <dbReference type="ARBA" id="ARBA00033470"/>
    </source>
</evidence>
<evidence type="ECO:0000256" key="12">
    <source>
        <dbReference type="ARBA" id="ARBA00022842"/>
    </source>
</evidence>
<dbReference type="SUPFAM" id="SSF56059">
    <property type="entry name" value="Glutathione synthetase ATP-binding domain-like"/>
    <property type="match status" value="1"/>
</dbReference>
<dbReference type="SUPFAM" id="SSF51621">
    <property type="entry name" value="Phosphoenolpyruvate/pyruvate domain"/>
    <property type="match status" value="1"/>
</dbReference>
<dbReference type="PANTHER" id="PTHR43030">
    <property type="entry name" value="PHOSPHOENOLPYRUVATE SYNTHASE"/>
    <property type="match status" value="1"/>
</dbReference>
<evidence type="ECO:0000256" key="5">
    <source>
        <dbReference type="ARBA" id="ARBA00011996"/>
    </source>
</evidence>
<reference evidence="19" key="1">
    <citation type="submission" date="2022-06" db="EMBL/GenBank/DDBJ databases">
        <title>Genome sequence of Phormidium yuhuli AB48 isolated from an industrial photobioreactor environment.</title>
        <authorList>
            <person name="Qiu Y."/>
            <person name="Noonan A.J.C."/>
            <person name="Dofher K."/>
            <person name="Koch M."/>
            <person name="Kieft B."/>
            <person name="Lin X."/>
            <person name="Ziels R.M."/>
            <person name="Hallam S.J."/>
        </authorList>
    </citation>
    <scope>NUCLEOTIDE SEQUENCE</scope>
    <source>
        <strain evidence="19">AB48</strain>
    </source>
</reference>
<keyword evidence="12" id="KW-0460">Magnesium</keyword>
<dbReference type="Pfam" id="PF00391">
    <property type="entry name" value="PEP-utilizers"/>
    <property type="match status" value="1"/>
</dbReference>
<organism evidence="19 20">
    <name type="scientific">Phormidium yuhuli AB48</name>
    <dbReference type="NCBI Taxonomy" id="2940671"/>
    <lineage>
        <taxon>Bacteria</taxon>
        <taxon>Bacillati</taxon>
        <taxon>Cyanobacteriota</taxon>
        <taxon>Cyanophyceae</taxon>
        <taxon>Oscillatoriophycideae</taxon>
        <taxon>Oscillatoriales</taxon>
        <taxon>Oscillatoriaceae</taxon>
        <taxon>Phormidium</taxon>
        <taxon>Phormidium yuhuli</taxon>
    </lineage>
</organism>
<keyword evidence="10" id="KW-0418">Kinase</keyword>
<dbReference type="Gene3D" id="3.50.30.10">
    <property type="entry name" value="Phosphohistidine domain"/>
    <property type="match status" value="1"/>
</dbReference>
<evidence type="ECO:0000313" key="20">
    <source>
        <dbReference type="Proteomes" id="UP001056708"/>
    </source>
</evidence>
<dbReference type="Pfam" id="PF01326">
    <property type="entry name" value="PPDK_N"/>
    <property type="match status" value="1"/>
</dbReference>
<dbReference type="Proteomes" id="UP001056708">
    <property type="component" value="Chromosome"/>
</dbReference>
<evidence type="ECO:0000256" key="3">
    <source>
        <dbReference type="ARBA" id="ARBA00004742"/>
    </source>
</evidence>
<dbReference type="InterPro" id="IPR015813">
    <property type="entry name" value="Pyrv/PenolPyrv_kinase-like_dom"/>
</dbReference>
<dbReference type="Gene3D" id="3.30.1490.20">
    <property type="entry name" value="ATP-grasp fold, A domain"/>
    <property type="match status" value="1"/>
</dbReference>
<comment type="cofactor">
    <cofactor evidence="1">
        <name>Mg(2+)</name>
        <dbReference type="ChEBI" id="CHEBI:18420"/>
    </cofactor>
</comment>
<dbReference type="EMBL" id="CP098611">
    <property type="protein sequence ID" value="USR89787.1"/>
    <property type="molecule type" value="Genomic_DNA"/>
</dbReference>
<comment type="pathway">
    <text evidence="3">Carbohydrate biosynthesis; gluconeogenesis.</text>
</comment>
<dbReference type="InterPro" id="IPR002192">
    <property type="entry name" value="PPDK_AMP/ATP-bd"/>
</dbReference>
<dbReference type="Gene3D" id="3.30.470.20">
    <property type="entry name" value="ATP-grasp fold, B domain"/>
    <property type="match status" value="1"/>
</dbReference>
<evidence type="ECO:0000256" key="9">
    <source>
        <dbReference type="ARBA" id="ARBA00022741"/>
    </source>
</evidence>
<keyword evidence="20" id="KW-1185">Reference proteome</keyword>